<accession>A0AAQ1JQW9</accession>
<dbReference type="Pfam" id="PF10972">
    <property type="entry name" value="CsiV"/>
    <property type="match status" value="1"/>
</dbReference>
<dbReference type="Proteomes" id="UP000243518">
    <property type="component" value="Unassembled WGS sequence"/>
</dbReference>
<evidence type="ECO:0000313" key="3">
    <source>
        <dbReference type="Proteomes" id="UP000243518"/>
    </source>
</evidence>
<feature type="signal peptide" evidence="1">
    <location>
        <begin position="1"/>
        <end position="25"/>
    </location>
</feature>
<dbReference type="AlphaFoldDB" id="A0AAQ1JQW9"/>
<proteinExistence type="predicted"/>
<evidence type="ECO:0000256" key="1">
    <source>
        <dbReference type="SAM" id="SignalP"/>
    </source>
</evidence>
<comment type="caution">
    <text evidence="2">The sequence shown here is derived from an EMBL/GenBank/DDBJ whole genome shotgun (WGS) entry which is preliminary data.</text>
</comment>
<gene>
    <name evidence="2" type="ORF">SAMN05216586_11097</name>
</gene>
<feature type="chain" id="PRO_5042863356" evidence="1">
    <location>
        <begin position="26"/>
        <end position="188"/>
    </location>
</feature>
<reference evidence="2 3" key="1">
    <citation type="submission" date="2016-10" db="EMBL/GenBank/DDBJ databases">
        <authorList>
            <person name="Varghese N."/>
            <person name="Submissions S."/>
        </authorList>
    </citation>
    <scope>NUCLEOTIDE SEQUENCE [LARGE SCALE GENOMIC DNA]</scope>
    <source>
        <strain evidence="2 3">CECT 8317</strain>
    </source>
</reference>
<name>A0AAQ1JQW9_9GAMM</name>
<keyword evidence="3" id="KW-1185">Reference proteome</keyword>
<sequence>MKLLSKLLSIALLSTLAGFSLVASAEEYLVEVVFFGQPSAPLVQGSNPELDWEVDAVDLENTARTDVRAIDQTRYRLSDQARKLEQNGYQIYLHQAWSQPLDNDLVVALHRGNPENGVYPIQGLVNLRQATLTELKVAFWRNRSAAELQLQSETPLISEFLHQTRALRPGEVHYLDHQSLGMLVTISR</sequence>
<dbReference type="InterPro" id="IPR021241">
    <property type="entry name" value="CsiV"/>
</dbReference>
<dbReference type="RefSeq" id="WP_088276498.1">
    <property type="nucleotide sequence ID" value="NZ_AP027273.1"/>
</dbReference>
<dbReference type="EMBL" id="FNVE01000010">
    <property type="protein sequence ID" value="SEG58189.1"/>
    <property type="molecule type" value="Genomic_DNA"/>
</dbReference>
<evidence type="ECO:0000313" key="2">
    <source>
        <dbReference type="EMBL" id="SEG58189.1"/>
    </source>
</evidence>
<organism evidence="2 3">
    <name type="scientific">Halopseudomonas aestusnigri</name>
    <dbReference type="NCBI Taxonomy" id="857252"/>
    <lineage>
        <taxon>Bacteria</taxon>
        <taxon>Pseudomonadati</taxon>
        <taxon>Pseudomonadota</taxon>
        <taxon>Gammaproteobacteria</taxon>
        <taxon>Pseudomonadales</taxon>
        <taxon>Pseudomonadaceae</taxon>
        <taxon>Halopseudomonas</taxon>
    </lineage>
</organism>
<keyword evidence="1" id="KW-0732">Signal</keyword>
<protein>
    <submittedName>
        <fullName evidence="2">Peptidoglycan-binding protein, CsiV</fullName>
    </submittedName>
</protein>